<evidence type="ECO:0000313" key="2">
    <source>
        <dbReference type="EMBL" id="KAK5974890.1"/>
    </source>
</evidence>
<evidence type="ECO:0000256" key="1">
    <source>
        <dbReference type="SAM" id="SignalP"/>
    </source>
</evidence>
<dbReference type="AlphaFoldDB" id="A0AAN8FR82"/>
<dbReference type="EMBL" id="WIXE01013690">
    <property type="protein sequence ID" value="KAK5974890.1"/>
    <property type="molecule type" value="Genomic_DNA"/>
</dbReference>
<keyword evidence="1" id="KW-0732">Signal</keyword>
<sequence>MPHFHFHSTADGGEITIAMWFLLFPLLAGADNITRCATGIFEKPYMTSRLNLTDYPYPDQAGVVCSMTFIYKTRFCEIKRRRAQPVTIVARYAHLPRTMTSDDEFEEFCVVGEHSTTCFCLEPGCNTNVPRIMNIFNANLNHRKGWTELYREYNKLFVEPQESDEETLADCLFNEFPVKWSGTVCLFSSESHVFGVWA</sequence>
<organism evidence="2 3">
    <name type="scientific">Trichostrongylus colubriformis</name>
    <name type="common">Black scour worm</name>
    <dbReference type="NCBI Taxonomy" id="6319"/>
    <lineage>
        <taxon>Eukaryota</taxon>
        <taxon>Metazoa</taxon>
        <taxon>Ecdysozoa</taxon>
        <taxon>Nematoda</taxon>
        <taxon>Chromadorea</taxon>
        <taxon>Rhabditida</taxon>
        <taxon>Rhabditina</taxon>
        <taxon>Rhabditomorpha</taxon>
        <taxon>Strongyloidea</taxon>
        <taxon>Trichostrongylidae</taxon>
        <taxon>Trichostrongylus</taxon>
    </lineage>
</organism>
<dbReference type="Proteomes" id="UP001331761">
    <property type="component" value="Unassembled WGS sequence"/>
</dbReference>
<feature type="non-terminal residue" evidence="2">
    <location>
        <position position="198"/>
    </location>
</feature>
<accession>A0AAN8FR82</accession>
<keyword evidence="3" id="KW-1185">Reference proteome</keyword>
<name>A0AAN8FR82_TRICO</name>
<evidence type="ECO:0000313" key="3">
    <source>
        <dbReference type="Proteomes" id="UP001331761"/>
    </source>
</evidence>
<gene>
    <name evidence="2" type="ORF">GCK32_008897</name>
</gene>
<feature type="signal peptide" evidence="1">
    <location>
        <begin position="1"/>
        <end position="30"/>
    </location>
</feature>
<proteinExistence type="predicted"/>
<protein>
    <submittedName>
        <fullName evidence="2">Uncharacterized protein</fullName>
    </submittedName>
</protein>
<feature type="chain" id="PRO_5042988590" evidence="1">
    <location>
        <begin position="31"/>
        <end position="198"/>
    </location>
</feature>
<reference evidence="2 3" key="1">
    <citation type="submission" date="2019-10" db="EMBL/GenBank/DDBJ databases">
        <title>Assembly and Annotation for the nematode Trichostrongylus colubriformis.</title>
        <authorList>
            <person name="Martin J."/>
        </authorList>
    </citation>
    <scope>NUCLEOTIDE SEQUENCE [LARGE SCALE GENOMIC DNA]</scope>
    <source>
        <strain evidence="2">G859</strain>
        <tissue evidence="2">Whole worm</tissue>
    </source>
</reference>
<comment type="caution">
    <text evidence="2">The sequence shown here is derived from an EMBL/GenBank/DDBJ whole genome shotgun (WGS) entry which is preliminary data.</text>
</comment>